<dbReference type="RefSeq" id="WP_377466873.1">
    <property type="nucleotide sequence ID" value="NZ_JBHUOP010000004.1"/>
</dbReference>
<dbReference type="InterPro" id="IPR029052">
    <property type="entry name" value="Metallo-depent_PP-like"/>
</dbReference>
<dbReference type="CDD" id="cd12215">
    <property type="entry name" value="ChiC_BD"/>
    <property type="match status" value="2"/>
</dbReference>
<accession>A0ABW5XG50</accession>
<evidence type="ECO:0000259" key="3">
    <source>
        <dbReference type="PROSITE" id="PS50853"/>
    </source>
</evidence>
<dbReference type="Gene3D" id="2.60.40.380">
    <property type="entry name" value="Purple acid phosphatase-like, N-terminal"/>
    <property type="match status" value="1"/>
</dbReference>
<dbReference type="PROSITE" id="PS50853">
    <property type="entry name" value="FN3"/>
    <property type="match status" value="1"/>
</dbReference>
<dbReference type="Pfam" id="PF16656">
    <property type="entry name" value="Pur_ac_phosph_N"/>
    <property type="match status" value="1"/>
</dbReference>
<evidence type="ECO:0000256" key="1">
    <source>
        <dbReference type="ARBA" id="ARBA00022729"/>
    </source>
</evidence>
<protein>
    <submittedName>
        <fullName evidence="4">Fibronectin type III domain-containing protein</fullName>
    </submittedName>
</protein>
<dbReference type="SUPFAM" id="SSF49363">
    <property type="entry name" value="Purple acid phosphatase, N-terminal domain"/>
    <property type="match status" value="1"/>
</dbReference>
<dbReference type="SUPFAM" id="SSF56300">
    <property type="entry name" value="Metallo-dependent phosphatases"/>
    <property type="match status" value="1"/>
</dbReference>
<dbReference type="Pfam" id="PF02839">
    <property type="entry name" value="CBM_5_12"/>
    <property type="match status" value="2"/>
</dbReference>
<dbReference type="Proteomes" id="UP001597391">
    <property type="component" value="Unassembled WGS sequence"/>
</dbReference>
<dbReference type="InterPro" id="IPR008963">
    <property type="entry name" value="Purple_acid_Pase-like_N"/>
</dbReference>
<reference evidence="5" key="1">
    <citation type="journal article" date="2019" name="Int. J. Syst. Evol. Microbiol.">
        <title>The Global Catalogue of Microorganisms (GCM) 10K type strain sequencing project: providing services to taxonomists for standard genome sequencing and annotation.</title>
        <authorList>
            <consortium name="The Broad Institute Genomics Platform"/>
            <consortium name="The Broad Institute Genome Sequencing Center for Infectious Disease"/>
            <person name="Wu L."/>
            <person name="Ma J."/>
        </authorList>
    </citation>
    <scope>NUCLEOTIDE SEQUENCE [LARGE SCALE GENOMIC DNA]</scope>
    <source>
        <strain evidence="5">KCTC 33576</strain>
    </source>
</reference>
<proteinExistence type="predicted"/>
<dbReference type="EMBL" id="JBHUOP010000004">
    <property type="protein sequence ID" value="MFD2840945.1"/>
    <property type="molecule type" value="Genomic_DNA"/>
</dbReference>
<dbReference type="InterPro" id="IPR004843">
    <property type="entry name" value="Calcineurin-like_PHP"/>
</dbReference>
<dbReference type="CDD" id="cd00063">
    <property type="entry name" value="FN3"/>
    <property type="match status" value="1"/>
</dbReference>
<comment type="caution">
    <text evidence="4">The sequence shown here is derived from an EMBL/GenBank/DDBJ whole genome shotgun (WGS) entry which is preliminary data.</text>
</comment>
<dbReference type="Gene3D" id="2.60.120.260">
    <property type="entry name" value="Galactose-binding domain-like"/>
    <property type="match status" value="1"/>
</dbReference>
<dbReference type="InterPro" id="IPR015914">
    <property type="entry name" value="PAPs_N"/>
</dbReference>
<keyword evidence="1" id="KW-0732">Signal</keyword>
<dbReference type="PANTHER" id="PTHR45867:SF3">
    <property type="entry name" value="ACID PHOSPHATASE TYPE 7"/>
    <property type="match status" value="1"/>
</dbReference>
<dbReference type="Pfam" id="PF00149">
    <property type="entry name" value="Metallophos"/>
    <property type="match status" value="1"/>
</dbReference>
<dbReference type="SMART" id="SM00495">
    <property type="entry name" value="ChtBD3"/>
    <property type="match status" value="2"/>
</dbReference>
<gene>
    <name evidence="4" type="ORF">ACFSYH_10225</name>
</gene>
<evidence type="ECO:0000313" key="5">
    <source>
        <dbReference type="Proteomes" id="UP001597391"/>
    </source>
</evidence>
<name>A0ABW5XG50_9MICO</name>
<dbReference type="SUPFAM" id="SSF51055">
    <property type="entry name" value="Carbohydrate binding domain"/>
    <property type="match status" value="2"/>
</dbReference>
<organism evidence="4 5">
    <name type="scientific">Populibacterium corticicola</name>
    <dbReference type="NCBI Taxonomy" id="1812826"/>
    <lineage>
        <taxon>Bacteria</taxon>
        <taxon>Bacillati</taxon>
        <taxon>Actinomycetota</taxon>
        <taxon>Actinomycetes</taxon>
        <taxon>Micrococcales</taxon>
        <taxon>Jonesiaceae</taxon>
        <taxon>Populibacterium</taxon>
    </lineage>
</organism>
<evidence type="ECO:0000313" key="4">
    <source>
        <dbReference type="EMBL" id="MFD2840945.1"/>
    </source>
</evidence>
<dbReference type="InterPro" id="IPR003610">
    <property type="entry name" value="CBM5/12"/>
</dbReference>
<dbReference type="Gene3D" id="2.10.10.20">
    <property type="entry name" value="Carbohydrate-binding module superfamily 5/12"/>
    <property type="match status" value="2"/>
</dbReference>
<dbReference type="InterPro" id="IPR003961">
    <property type="entry name" value="FN3_dom"/>
</dbReference>
<feature type="domain" description="Fibronectin type-III" evidence="3">
    <location>
        <begin position="244"/>
        <end position="341"/>
    </location>
</feature>
<dbReference type="SUPFAM" id="SSF49785">
    <property type="entry name" value="Galactose-binding domain-like"/>
    <property type="match status" value="1"/>
</dbReference>
<sequence>MKIRDARRGQIAVGTVILAMLGSLIVLPGATAAPQQPDQTDVRVPSSPVITADTEWKYLDDNSDPAQGHEDIRVWTKPEFDDSAWKTASGSFGAKDGKLQSVSGYLPKNLLNHYIDGQARPAVPTYFFRTTFDLEAGVAEQVEALTGELVFDDALIVWINGEKVAGYKDARVTGTTNLEYAGDSAGSPVKREFSVPGATLNDGANTVAIALYQDRESSSDIYFDAGEWKLTGQTAGETPVENLAPTRVILTPHGDMKTEQSFTWLTGSAEHTTGEVQIRPSAGTESDIRVVEAYNVGKNTTLPEHHFSATVTGLKPGTTYTYRVGTEGGWSEWYEFTTDDPNVSKFKYLYYGDAQIGLDSTWPRVVAAAEERAGKHIGSVHAGDLIDVASNDTQWKNWFKGMENSATTTNVFAAPGNHEYSGDRLMQNWKAHFEYQANGPTNETIGDLAKRAEGDSDVARQYRAYFDWWEQFARETVYFADYSNIRFITLNATRDTTFLRPDVLPSCSGSECPSNSVANLWIDYQAAWLDHVLETSPQKWNVVTFHQPVYSTSSGRNEPVLREKWVPIFQKHNIDLVQMGHDHTYGRGFNNDDKTEVDGMTTGPVYAVSNSGAKHYNLETDARNVWTNNNATQVLRGQGVTTYQVITVDEDTIRYESYLVEVTSIANTDKKPGDLYDSFTITKYDDGTKYVTEDGVEIPGPDIDPITVCETTPNAPATAWDADKVYQSGDLVFVDGQIFEAQWYAHGTVPGEAYGPWSALTTCGVDPAEVQEWHASTIYQAGDQVLFDGETYTASWWTRGEAPGASQWGPWKK</sequence>
<dbReference type="InterPro" id="IPR008979">
    <property type="entry name" value="Galactose-bd-like_sf"/>
</dbReference>
<keyword evidence="2" id="KW-0378">Hydrolase</keyword>
<keyword evidence="5" id="KW-1185">Reference proteome</keyword>
<dbReference type="InterPro" id="IPR036573">
    <property type="entry name" value="CBM_sf_5/12"/>
</dbReference>
<evidence type="ECO:0000256" key="2">
    <source>
        <dbReference type="ARBA" id="ARBA00022801"/>
    </source>
</evidence>
<dbReference type="PANTHER" id="PTHR45867">
    <property type="entry name" value="PURPLE ACID PHOSPHATASE"/>
    <property type="match status" value="1"/>
</dbReference>
<dbReference type="Gene3D" id="3.60.21.10">
    <property type="match status" value="1"/>
</dbReference>